<evidence type="ECO:0000256" key="1">
    <source>
        <dbReference type="SAM" id="SignalP"/>
    </source>
</evidence>
<organism evidence="2 3">
    <name type="scientific">Nelumbo nucifera</name>
    <name type="common">Sacred lotus</name>
    <dbReference type="NCBI Taxonomy" id="4432"/>
    <lineage>
        <taxon>Eukaryota</taxon>
        <taxon>Viridiplantae</taxon>
        <taxon>Streptophyta</taxon>
        <taxon>Embryophyta</taxon>
        <taxon>Tracheophyta</taxon>
        <taxon>Spermatophyta</taxon>
        <taxon>Magnoliopsida</taxon>
        <taxon>Proteales</taxon>
        <taxon>Nelumbonaceae</taxon>
        <taxon>Nelumbo</taxon>
    </lineage>
</organism>
<name>A0A822YBL4_NELNU</name>
<proteinExistence type="predicted"/>
<gene>
    <name evidence="2" type="ORF">HUJ06_030167</name>
</gene>
<dbReference type="EMBL" id="DUZY01000002">
    <property type="protein sequence ID" value="DAD28699.1"/>
    <property type="molecule type" value="Genomic_DNA"/>
</dbReference>
<reference evidence="2 3" key="1">
    <citation type="journal article" date="2020" name="Mol. Biol. Evol.">
        <title>Distinct Expression and Methylation Patterns for Genes with Different Fates following a Single Whole-Genome Duplication in Flowering Plants.</title>
        <authorList>
            <person name="Shi T."/>
            <person name="Rahmani R.S."/>
            <person name="Gugger P.F."/>
            <person name="Wang M."/>
            <person name="Li H."/>
            <person name="Zhang Y."/>
            <person name="Li Z."/>
            <person name="Wang Q."/>
            <person name="Van de Peer Y."/>
            <person name="Marchal K."/>
            <person name="Chen J."/>
        </authorList>
    </citation>
    <scope>NUCLEOTIDE SEQUENCE [LARGE SCALE GENOMIC DNA]</scope>
    <source>
        <tissue evidence="2">Leaf</tissue>
    </source>
</reference>
<accession>A0A822YBL4</accession>
<feature type="chain" id="PRO_5032815553" evidence="1">
    <location>
        <begin position="21"/>
        <end position="88"/>
    </location>
</feature>
<evidence type="ECO:0000313" key="3">
    <source>
        <dbReference type="Proteomes" id="UP000607653"/>
    </source>
</evidence>
<comment type="caution">
    <text evidence="2">The sequence shown here is derived from an EMBL/GenBank/DDBJ whole genome shotgun (WGS) entry which is preliminary data.</text>
</comment>
<sequence>MLSSKLLFVAFSCLVFSVHCLRSIGTHDNVNMVESEDQIEYPDYSGPSTSPQCNFLGGCSSISQCKANCNQAGYTGGQCLRNRCCCTE</sequence>
<keyword evidence="3" id="KW-1185">Reference proteome</keyword>
<dbReference type="AlphaFoldDB" id="A0A822YBL4"/>
<evidence type="ECO:0000313" key="2">
    <source>
        <dbReference type="EMBL" id="DAD28699.1"/>
    </source>
</evidence>
<feature type="signal peptide" evidence="1">
    <location>
        <begin position="1"/>
        <end position="20"/>
    </location>
</feature>
<keyword evidence="1" id="KW-0732">Signal</keyword>
<dbReference type="Proteomes" id="UP000607653">
    <property type="component" value="Unassembled WGS sequence"/>
</dbReference>
<protein>
    <submittedName>
        <fullName evidence="2">Uncharacterized protein</fullName>
    </submittedName>
</protein>